<evidence type="ECO:0008006" key="10">
    <source>
        <dbReference type="Google" id="ProtNLM"/>
    </source>
</evidence>
<keyword evidence="5" id="KW-0611">Plant defense</keyword>
<feature type="domain" description="NB-ARC" evidence="6">
    <location>
        <begin position="211"/>
        <end position="352"/>
    </location>
</feature>
<dbReference type="InterPro" id="IPR002182">
    <property type="entry name" value="NB-ARC"/>
</dbReference>
<comment type="similarity">
    <text evidence="1">Belongs to the disease resistance NB-LRR family.</text>
</comment>
<dbReference type="GO" id="GO:0006952">
    <property type="term" value="P:defense response"/>
    <property type="evidence" value="ECO:0007669"/>
    <property type="project" value="UniProtKB-KW"/>
</dbReference>
<evidence type="ECO:0000313" key="9">
    <source>
        <dbReference type="Proteomes" id="UP000823388"/>
    </source>
</evidence>
<dbReference type="GO" id="GO:0043531">
    <property type="term" value="F:ADP binding"/>
    <property type="evidence" value="ECO:0007669"/>
    <property type="project" value="InterPro"/>
</dbReference>
<dbReference type="SUPFAM" id="SSF52540">
    <property type="entry name" value="P-loop containing nucleoside triphosphate hydrolases"/>
    <property type="match status" value="1"/>
</dbReference>
<organism evidence="8 9">
    <name type="scientific">Panicum virgatum</name>
    <name type="common">Blackwell switchgrass</name>
    <dbReference type="NCBI Taxonomy" id="38727"/>
    <lineage>
        <taxon>Eukaryota</taxon>
        <taxon>Viridiplantae</taxon>
        <taxon>Streptophyta</taxon>
        <taxon>Embryophyta</taxon>
        <taxon>Tracheophyta</taxon>
        <taxon>Spermatophyta</taxon>
        <taxon>Magnoliopsida</taxon>
        <taxon>Liliopsida</taxon>
        <taxon>Poales</taxon>
        <taxon>Poaceae</taxon>
        <taxon>PACMAD clade</taxon>
        <taxon>Panicoideae</taxon>
        <taxon>Panicodae</taxon>
        <taxon>Paniceae</taxon>
        <taxon>Panicinae</taxon>
        <taxon>Panicum</taxon>
        <taxon>Panicum sect. Hiantes</taxon>
    </lineage>
</organism>
<evidence type="ECO:0000256" key="4">
    <source>
        <dbReference type="ARBA" id="ARBA00022741"/>
    </source>
</evidence>
<reference evidence="8 9" key="1">
    <citation type="submission" date="2020-05" db="EMBL/GenBank/DDBJ databases">
        <title>WGS assembly of Panicum virgatum.</title>
        <authorList>
            <person name="Lovell J.T."/>
            <person name="Jenkins J."/>
            <person name="Shu S."/>
            <person name="Juenger T.E."/>
            <person name="Schmutz J."/>
        </authorList>
    </citation>
    <scope>NUCLEOTIDE SEQUENCE [LARGE SCALE GENOMIC DNA]</scope>
    <source>
        <strain evidence="9">cv. AP13</strain>
    </source>
</reference>
<dbReference type="AlphaFoldDB" id="A0A8T0VDC1"/>
<dbReference type="Gene3D" id="3.40.50.300">
    <property type="entry name" value="P-loop containing nucleotide triphosphate hydrolases"/>
    <property type="match status" value="1"/>
</dbReference>
<keyword evidence="3" id="KW-0677">Repeat</keyword>
<keyword evidence="4" id="KW-0547">Nucleotide-binding</keyword>
<keyword evidence="9" id="KW-1185">Reference proteome</keyword>
<evidence type="ECO:0000259" key="7">
    <source>
        <dbReference type="Pfam" id="PF18052"/>
    </source>
</evidence>
<dbReference type="InterPro" id="IPR041118">
    <property type="entry name" value="Rx_N"/>
</dbReference>
<protein>
    <recommendedName>
        <fullName evidence="10">NB-ARC domain-containing protein</fullName>
    </recommendedName>
</protein>
<sequence length="509" mass="58869">MRHFVLPSTCWVIFLRESGTLMEIFVSAVLGELATRSINFVISRSSKPKVADVESSLQRALLRAQVIIDEATDRRITNQAMLQQLEMLKDAMYKGCYILDTLKYQSQDEEDAKDHVVSYSSFFLSKVNSLKGTRSANRKMHILEQLQDALDNLSSMIINVKELVVFLTRYPCMYHQPYSMHLLLGNCMFSRQMEAELVRNFLLCTQPNGAEELEVLPVVGPGRVGKSTLVAHVCNDERVRAHFSEIMFLSNHDFKDEKVITSLWEGCVKKYHNSRSSKYGRILVVVEMAGDFNEDDWKRFYAASKRYMTSSASKIIITSRSDKITKLGTTRAVTLKYMTHEAYWYFLKTLTFGSNDPMMHPRMENLAMEISRMLKRAVFNSMDIICLLRDNFDIHFWCKVVTFLRGFTKWYASKFGEPPFDALMQNRPACLWRMLSTSQQIMVYHQYECSSSQQEGPKLEVRSVMYGGVKPSGRFEAVAWRSPIPPYYNYIYSCEVRDLKTTSAKRKRS</sequence>
<gene>
    <name evidence="8" type="ORF">PVAP13_2NG001100</name>
</gene>
<name>A0A8T0VDC1_PANVG</name>
<dbReference type="PANTHER" id="PTHR33377">
    <property type="entry name" value="OS10G0134700 PROTEIN-RELATED"/>
    <property type="match status" value="1"/>
</dbReference>
<evidence type="ECO:0000256" key="1">
    <source>
        <dbReference type="ARBA" id="ARBA00008894"/>
    </source>
</evidence>
<evidence type="ECO:0000256" key="5">
    <source>
        <dbReference type="ARBA" id="ARBA00022821"/>
    </source>
</evidence>
<dbReference type="Pfam" id="PF00931">
    <property type="entry name" value="NB-ARC"/>
    <property type="match status" value="1"/>
</dbReference>
<evidence type="ECO:0000256" key="2">
    <source>
        <dbReference type="ARBA" id="ARBA00022614"/>
    </source>
</evidence>
<evidence type="ECO:0000313" key="8">
    <source>
        <dbReference type="EMBL" id="KAG2631264.1"/>
    </source>
</evidence>
<dbReference type="EMBL" id="CM029040">
    <property type="protein sequence ID" value="KAG2631264.1"/>
    <property type="molecule type" value="Genomic_DNA"/>
</dbReference>
<comment type="caution">
    <text evidence="8">The sequence shown here is derived from an EMBL/GenBank/DDBJ whole genome shotgun (WGS) entry which is preliminary data.</text>
</comment>
<dbReference type="PANTHER" id="PTHR33377:SF23">
    <property type="entry name" value="NB-ARC DOMAIN-CONTAINING PROTEIN"/>
    <property type="match status" value="1"/>
</dbReference>
<dbReference type="Proteomes" id="UP000823388">
    <property type="component" value="Chromosome 2N"/>
</dbReference>
<keyword evidence="2" id="KW-0433">Leucine-rich repeat</keyword>
<accession>A0A8T0VDC1</accession>
<evidence type="ECO:0000259" key="6">
    <source>
        <dbReference type="Pfam" id="PF00931"/>
    </source>
</evidence>
<evidence type="ECO:0000256" key="3">
    <source>
        <dbReference type="ARBA" id="ARBA00022737"/>
    </source>
</evidence>
<feature type="domain" description="Disease resistance N-terminal" evidence="7">
    <location>
        <begin position="25"/>
        <end position="115"/>
    </location>
</feature>
<dbReference type="Pfam" id="PF18052">
    <property type="entry name" value="Rx_N"/>
    <property type="match status" value="1"/>
</dbReference>
<proteinExistence type="inferred from homology"/>
<dbReference type="InterPro" id="IPR027417">
    <property type="entry name" value="P-loop_NTPase"/>
</dbReference>